<keyword evidence="2" id="KW-1185">Reference proteome</keyword>
<dbReference type="RefSeq" id="WP_179941810.1">
    <property type="nucleotide sequence ID" value="NZ_JACBYF010000023.1"/>
</dbReference>
<dbReference type="SUPFAM" id="SSF53474">
    <property type="entry name" value="alpha/beta-Hydrolases"/>
    <property type="match status" value="1"/>
</dbReference>
<dbReference type="InterPro" id="IPR029058">
    <property type="entry name" value="AB_hydrolase_fold"/>
</dbReference>
<accession>A0ABX2T327</accession>
<sequence length="525" mass="60782">MKKLLYIANNKWKEFEEHNLEKFKVTYIHYNDLSKLNIYKEIKVLNKEKNVLESKKKKISFNTIVIEDINLINEEGLSILSEISKPYSIIYNHSGSEIKNLFSEYMKKYIPFQSDFKEKDKLIKDIYKCFFKSQYGDRVLVRDLIVSPNFSGDIEFLGNSYLKLSGEFGNDFIQLASWKINKIAYKDSVIEFWPEFIKDDTVDIEYKIRSITEGSIDDICSELTISEENLQDKIYIENDVNTYFHISVHLKGRGNCKIGIGHYRFSRKDYGNMTLGAERLVDEDTREEILFYFDPANLKPPLNVYFSGYRTQEGFEGYSMIKNLGSSFILITDPRLEGGAFYFASEKLESMVLDKIKEKLNYLNFTNEQLILSGLSMGTFGALYYGSRLSPYGIVLGLPLASIGNIAKNLKLLAPDVFPTSLDVLRHYTGKLGESSADLLNRRFWNIFEKSNLDNTTIIASYMKDDDYDRTAYYDIVESLKGKKTIVIGRGLEGRHMDASSNINSWFIMKYRELIKKGFGKNYDE</sequence>
<dbReference type="InterPro" id="IPR022267">
    <property type="entry name" value="Asp2"/>
</dbReference>
<evidence type="ECO:0000313" key="2">
    <source>
        <dbReference type="Proteomes" id="UP000531840"/>
    </source>
</evidence>
<dbReference type="EMBL" id="JACBYF010000023">
    <property type="protein sequence ID" value="NYS48027.1"/>
    <property type="molecule type" value="Genomic_DNA"/>
</dbReference>
<reference evidence="1 2" key="1">
    <citation type="submission" date="2020-07" db="EMBL/GenBank/DDBJ databases">
        <title>MOT database genomes.</title>
        <authorList>
            <person name="Joseph S."/>
            <person name="Aduse-Opoku J."/>
            <person name="Hashim A."/>
            <person name="Wade W."/>
            <person name="Curtis M."/>
        </authorList>
    </citation>
    <scope>NUCLEOTIDE SEQUENCE [LARGE SCALE GENOMIC DNA]</scope>
    <source>
        <strain evidence="1 2">CIP 106318</strain>
    </source>
</reference>
<protein>
    <submittedName>
        <fullName evidence="1">Accessory Sec system protein Asp2</fullName>
    </submittedName>
</protein>
<gene>
    <name evidence="1" type="primary">asp2</name>
    <name evidence="1" type="ORF">HZY85_07560</name>
</gene>
<comment type="caution">
    <text evidence="1">The sequence shown here is derived from an EMBL/GenBank/DDBJ whole genome shotgun (WGS) entry which is preliminary data.</text>
</comment>
<name>A0ABX2T327_9BACL</name>
<organism evidence="1 2">
    <name type="scientific">Gemelliphila palaticanis</name>
    <dbReference type="NCBI Taxonomy" id="81950"/>
    <lineage>
        <taxon>Bacteria</taxon>
        <taxon>Bacillati</taxon>
        <taxon>Bacillota</taxon>
        <taxon>Bacilli</taxon>
        <taxon>Bacillales</taxon>
        <taxon>Gemellaceae</taxon>
        <taxon>Gemelliphila</taxon>
    </lineage>
</organism>
<proteinExistence type="predicted"/>
<dbReference type="Pfam" id="PF16929">
    <property type="entry name" value="Asp2"/>
    <property type="match status" value="1"/>
</dbReference>
<dbReference type="NCBIfam" id="TIGR03712">
    <property type="entry name" value="acc_sec_asp2"/>
    <property type="match status" value="1"/>
</dbReference>
<evidence type="ECO:0000313" key="1">
    <source>
        <dbReference type="EMBL" id="NYS48027.1"/>
    </source>
</evidence>
<dbReference type="Proteomes" id="UP000531840">
    <property type="component" value="Unassembled WGS sequence"/>
</dbReference>